<sequence>MSKLLSPERVTQVFMGSLFTPGENTDDAIVARGIVTNVGFNRERLEQQRDAIVEMLNELPLPFRASSGGGWSFVNACLDKNGDQWTGLHSVMEQLFLLGLAIDKVKSLLPREAWSRLPGGMPYYVILDE</sequence>
<dbReference type="Proteomes" id="UP000178999">
    <property type="component" value="Unassembled WGS sequence"/>
</dbReference>
<organism evidence="1 2">
    <name type="scientific">Candidatus Woesebacteria bacterium RIFOXYB1_FULL_38_16</name>
    <dbReference type="NCBI Taxonomy" id="1802538"/>
    <lineage>
        <taxon>Bacteria</taxon>
        <taxon>Candidatus Woeseibacteriota</taxon>
    </lineage>
</organism>
<dbReference type="AlphaFoldDB" id="A0A1F8CUA9"/>
<reference evidence="1 2" key="1">
    <citation type="journal article" date="2016" name="Nat. Commun.">
        <title>Thousands of microbial genomes shed light on interconnected biogeochemical processes in an aquifer system.</title>
        <authorList>
            <person name="Anantharaman K."/>
            <person name="Brown C.T."/>
            <person name="Hug L.A."/>
            <person name="Sharon I."/>
            <person name="Castelle C.J."/>
            <person name="Probst A.J."/>
            <person name="Thomas B.C."/>
            <person name="Singh A."/>
            <person name="Wilkins M.J."/>
            <person name="Karaoz U."/>
            <person name="Brodie E.L."/>
            <person name="Williams K.H."/>
            <person name="Hubbard S.S."/>
            <person name="Banfield J.F."/>
        </authorList>
    </citation>
    <scope>NUCLEOTIDE SEQUENCE [LARGE SCALE GENOMIC DNA]</scope>
</reference>
<name>A0A1F8CUA9_9BACT</name>
<proteinExistence type="predicted"/>
<accession>A0A1F8CUA9</accession>
<comment type="caution">
    <text evidence="1">The sequence shown here is derived from an EMBL/GenBank/DDBJ whole genome shotgun (WGS) entry which is preliminary data.</text>
</comment>
<evidence type="ECO:0000313" key="2">
    <source>
        <dbReference type="Proteomes" id="UP000178999"/>
    </source>
</evidence>
<dbReference type="STRING" id="1802538.A2382_00920"/>
<protein>
    <submittedName>
        <fullName evidence="1">Uncharacterized protein</fullName>
    </submittedName>
</protein>
<gene>
    <name evidence="1" type="ORF">A2382_00920</name>
</gene>
<evidence type="ECO:0000313" key="1">
    <source>
        <dbReference type="EMBL" id="OGM79328.1"/>
    </source>
</evidence>
<dbReference type="EMBL" id="MGHY01000018">
    <property type="protein sequence ID" value="OGM79328.1"/>
    <property type="molecule type" value="Genomic_DNA"/>
</dbReference>